<gene>
    <name evidence="1" type="ORF">ABT39_MTgene3254</name>
</gene>
<accession>A0A101M2U6</accession>
<dbReference type="EMBL" id="LKAM01000002">
    <property type="protein sequence ID" value="KUM50026.1"/>
    <property type="molecule type" value="Genomic_DNA"/>
</dbReference>
<protein>
    <submittedName>
        <fullName evidence="1">Uncharacterized protein</fullName>
    </submittedName>
</protein>
<evidence type="ECO:0000313" key="1">
    <source>
        <dbReference type="EMBL" id="KUM50026.1"/>
    </source>
</evidence>
<sequence length="49" mass="5653">MCCYVPMCLGTNSMCNVFPVPMCNVLLLGLDVQCAPLNIKDWSIWYCWY</sequence>
<reference evidence="1" key="1">
    <citation type="journal article" date="2015" name="Genome Biol. Evol.">
        <title>Organellar Genomes of White Spruce (Picea glauca): Assembly and Annotation.</title>
        <authorList>
            <person name="Jackman S.D."/>
            <person name="Warren R.L."/>
            <person name="Gibb E.A."/>
            <person name="Vandervalk B.P."/>
            <person name="Mohamadi H."/>
            <person name="Chu J."/>
            <person name="Raymond A."/>
            <person name="Pleasance S."/>
            <person name="Coope R."/>
            <person name="Wildung M.R."/>
            <person name="Ritland C.E."/>
            <person name="Bousquet J."/>
            <person name="Jones S.J."/>
            <person name="Bohlmann J."/>
            <person name="Birol I."/>
        </authorList>
    </citation>
    <scope>NUCLEOTIDE SEQUENCE [LARGE SCALE GENOMIC DNA]</scope>
    <source>
        <tissue evidence="1">Flushing bud</tissue>
    </source>
</reference>
<name>A0A101M2U6_PICGL</name>
<keyword evidence="1" id="KW-0496">Mitochondrion</keyword>
<dbReference type="AlphaFoldDB" id="A0A101M2U6"/>
<proteinExistence type="predicted"/>
<organism evidence="1">
    <name type="scientific">Picea glauca</name>
    <name type="common">White spruce</name>
    <name type="synonym">Pinus glauca</name>
    <dbReference type="NCBI Taxonomy" id="3330"/>
    <lineage>
        <taxon>Eukaryota</taxon>
        <taxon>Viridiplantae</taxon>
        <taxon>Streptophyta</taxon>
        <taxon>Embryophyta</taxon>
        <taxon>Tracheophyta</taxon>
        <taxon>Spermatophyta</taxon>
        <taxon>Pinopsida</taxon>
        <taxon>Pinidae</taxon>
        <taxon>Conifers I</taxon>
        <taxon>Pinales</taxon>
        <taxon>Pinaceae</taxon>
        <taxon>Picea</taxon>
    </lineage>
</organism>
<geneLocation type="mitochondrion" evidence="1"/>
<comment type="caution">
    <text evidence="1">The sequence shown here is derived from an EMBL/GenBank/DDBJ whole genome shotgun (WGS) entry which is preliminary data.</text>
</comment>